<evidence type="ECO:0000256" key="1">
    <source>
        <dbReference type="SAM" id="SignalP"/>
    </source>
</evidence>
<keyword evidence="1" id="KW-0732">Signal</keyword>
<organism evidence="2 3">
    <name type="scientific">Paraburkholderia polaris</name>
    <dbReference type="NCBI Taxonomy" id="2728848"/>
    <lineage>
        <taxon>Bacteria</taxon>
        <taxon>Pseudomonadati</taxon>
        <taxon>Pseudomonadota</taxon>
        <taxon>Betaproteobacteria</taxon>
        <taxon>Burkholderiales</taxon>
        <taxon>Burkholderiaceae</taxon>
        <taxon>Paraburkholderia</taxon>
    </lineage>
</organism>
<evidence type="ECO:0000313" key="3">
    <source>
        <dbReference type="Proteomes" id="UP000544134"/>
    </source>
</evidence>
<dbReference type="EMBL" id="JABBGJ010000031">
    <property type="protein sequence ID" value="NMM01614.1"/>
    <property type="molecule type" value="Genomic_DNA"/>
</dbReference>
<protein>
    <submittedName>
        <fullName evidence="2">Uncharacterized protein</fullName>
    </submittedName>
</protein>
<comment type="caution">
    <text evidence="2">The sequence shown here is derived from an EMBL/GenBank/DDBJ whole genome shotgun (WGS) entry which is preliminary data.</text>
</comment>
<keyword evidence="3" id="KW-1185">Reference proteome</keyword>
<gene>
    <name evidence="2" type="ORF">HHL24_27205</name>
</gene>
<dbReference type="RefSeq" id="WP_169488439.1">
    <property type="nucleotide sequence ID" value="NZ_JABBGJ010000031.1"/>
</dbReference>
<accession>A0A848IPA4</accession>
<feature type="chain" id="PRO_5032411041" evidence="1">
    <location>
        <begin position="28"/>
        <end position="153"/>
    </location>
</feature>
<name>A0A848IPA4_9BURK</name>
<evidence type="ECO:0000313" key="2">
    <source>
        <dbReference type="EMBL" id="NMM01614.1"/>
    </source>
</evidence>
<feature type="signal peptide" evidence="1">
    <location>
        <begin position="1"/>
        <end position="27"/>
    </location>
</feature>
<dbReference type="AlphaFoldDB" id="A0A848IPA4"/>
<proteinExistence type="predicted"/>
<dbReference type="Proteomes" id="UP000544134">
    <property type="component" value="Unassembled WGS sequence"/>
</dbReference>
<reference evidence="2 3" key="1">
    <citation type="submission" date="2020-04" db="EMBL/GenBank/DDBJ databases">
        <title>Paraburkholderia sp. RP-4-7 isolated from soil.</title>
        <authorList>
            <person name="Dahal R.H."/>
        </authorList>
    </citation>
    <scope>NUCLEOTIDE SEQUENCE [LARGE SCALE GENOMIC DNA]</scope>
    <source>
        <strain evidence="2 3">RP-4-7</strain>
    </source>
</reference>
<sequence length="153" mass="16629">MFKKTKVGIVGALLACAGVGLSMDVFAHVQTVEFEVVFKDHQGKESDPVRVELPISGAPETMIRDVPNTKSPLPDLLKLAVVERDSDGRVSILAEEKASRVVQIENLVSDDGQRVQLPNVADMHGFEAHSLTVGEQCTVADGREVLSVVRRVR</sequence>